<keyword evidence="2" id="KW-0238">DNA-binding</keyword>
<dbReference type="PROSITE" id="PS00041">
    <property type="entry name" value="HTH_ARAC_FAMILY_1"/>
    <property type="match status" value="1"/>
</dbReference>
<dbReference type="Pfam" id="PF12833">
    <property type="entry name" value="HTH_18"/>
    <property type="match status" value="1"/>
</dbReference>
<dbReference type="InterPro" id="IPR018060">
    <property type="entry name" value="HTH_AraC"/>
</dbReference>
<dbReference type="OrthoDB" id="9807321at2"/>
<organism evidence="5 6">
    <name type="scientific">Paenibacillus montanisoli</name>
    <dbReference type="NCBI Taxonomy" id="2081970"/>
    <lineage>
        <taxon>Bacteria</taxon>
        <taxon>Bacillati</taxon>
        <taxon>Bacillota</taxon>
        <taxon>Bacilli</taxon>
        <taxon>Bacillales</taxon>
        <taxon>Paenibacillaceae</taxon>
        <taxon>Paenibacillus</taxon>
    </lineage>
</organism>
<dbReference type="InterPro" id="IPR003313">
    <property type="entry name" value="AraC-bd"/>
</dbReference>
<dbReference type="PROSITE" id="PS01124">
    <property type="entry name" value="HTH_ARAC_FAMILY_2"/>
    <property type="match status" value="1"/>
</dbReference>
<dbReference type="SMART" id="SM00342">
    <property type="entry name" value="HTH_ARAC"/>
    <property type="match status" value="1"/>
</dbReference>
<dbReference type="InterPro" id="IPR018062">
    <property type="entry name" value="HTH_AraC-typ_CS"/>
</dbReference>
<dbReference type="AlphaFoldDB" id="A0A328U0S1"/>
<feature type="domain" description="HTH araC/xylS-type" evidence="4">
    <location>
        <begin position="193"/>
        <end position="291"/>
    </location>
</feature>
<evidence type="ECO:0000256" key="2">
    <source>
        <dbReference type="ARBA" id="ARBA00023125"/>
    </source>
</evidence>
<name>A0A328U0S1_9BACL</name>
<dbReference type="GO" id="GO:0003700">
    <property type="term" value="F:DNA-binding transcription factor activity"/>
    <property type="evidence" value="ECO:0007669"/>
    <property type="project" value="InterPro"/>
</dbReference>
<dbReference type="Gene3D" id="1.10.10.60">
    <property type="entry name" value="Homeodomain-like"/>
    <property type="match status" value="2"/>
</dbReference>
<dbReference type="Pfam" id="PF02311">
    <property type="entry name" value="AraC_binding"/>
    <property type="match status" value="1"/>
</dbReference>
<dbReference type="InterPro" id="IPR014710">
    <property type="entry name" value="RmlC-like_jellyroll"/>
</dbReference>
<evidence type="ECO:0000313" key="5">
    <source>
        <dbReference type="EMBL" id="RAP75642.1"/>
    </source>
</evidence>
<dbReference type="Gene3D" id="2.60.120.10">
    <property type="entry name" value="Jelly Rolls"/>
    <property type="match status" value="1"/>
</dbReference>
<keyword evidence="6" id="KW-1185">Reference proteome</keyword>
<keyword evidence="1" id="KW-0805">Transcription regulation</keyword>
<proteinExistence type="predicted"/>
<gene>
    <name evidence="5" type="ORF">DL346_09280</name>
</gene>
<dbReference type="InterPro" id="IPR037923">
    <property type="entry name" value="HTH-like"/>
</dbReference>
<accession>A0A328U0S1</accession>
<dbReference type="SUPFAM" id="SSF51215">
    <property type="entry name" value="Regulatory protein AraC"/>
    <property type="match status" value="1"/>
</dbReference>
<dbReference type="PANTHER" id="PTHR43280:SF28">
    <property type="entry name" value="HTH-TYPE TRANSCRIPTIONAL ACTIVATOR RHAS"/>
    <property type="match status" value="1"/>
</dbReference>
<dbReference type="GO" id="GO:0043565">
    <property type="term" value="F:sequence-specific DNA binding"/>
    <property type="evidence" value="ECO:0007669"/>
    <property type="project" value="InterPro"/>
</dbReference>
<dbReference type="EMBL" id="QLUW01000002">
    <property type="protein sequence ID" value="RAP75642.1"/>
    <property type="molecule type" value="Genomic_DNA"/>
</dbReference>
<dbReference type="SUPFAM" id="SSF46689">
    <property type="entry name" value="Homeodomain-like"/>
    <property type="match status" value="2"/>
</dbReference>
<comment type="caution">
    <text evidence="5">The sequence shown here is derived from an EMBL/GenBank/DDBJ whole genome shotgun (WGS) entry which is preliminary data.</text>
</comment>
<protein>
    <submittedName>
        <fullName evidence="5">AraC family transcriptional regulator</fullName>
    </submittedName>
</protein>
<evidence type="ECO:0000259" key="4">
    <source>
        <dbReference type="PROSITE" id="PS01124"/>
    </source>
</evidence>
<evidence type="ECO:0000256" key="1">
    <source>
        <dbReference type="ARBA" id="ARBA00023015"/>
    </source>
</evidence>
<dbReference type="PANTHER" id="PTHR43280">
    <property type="entry name" value="ARAC-FAMILY TRANSCRIPTIONAL REGULATOR"/>
    <property type="match status" value="1"/>
</dbReference>
<keyword evidence="3" id="KW-0804">Transcription</keyword>
<reference evidence="5 6" key="1">
    <citation type="submission" date="2018-06" db="EMBL/GenBank/DDBJ databases">
        <title>Paenibacillus montanisoli sp. nov., isolated from mountain area soil.</title>
        <authorList>
            <person name="Wu M."/>
        </authorList>
    </citation>
    <scope>NUCLEOTIDE SEQUENCE [LARGE SCALE GENOMIC DNA]</scope>
    <source>
        <strain evidence="5 6">RA17</strain>
    </source>
</reference>
<dbReference type="InterPro" id="IPR009057">
    <property type="entry name" value="Homeodomain-like_sf"/>
</dbReference>
<evidence type="ECO:0000313" key="6">
    <source>
        <dbReference type="Proteomes" id="UP000249260"/>
    </source>
</evidence>
<dbReference type="Proteomes" id="UP000249260">
    <property type="component" value="Unassembled WGS sequence"/>
</dbReference>
<sequence>MKEMTSMKERVELMREPDLAALHPKETLEALHDFRFPPYITLAHIFHAPSDWGFADRQLKQYALNYVIDGRGEFTAEGTVYQVGKGDVFFYRPYEMHGLRSLPGAPFISITVVFHFADMPFQVDELLEGAAMLGCYEGHAIEHQFAELVALYRQPGLANRMQCQSLLLSLLSGLSRSSGAAKAESRKNLARLVLIKNQIENHLAEPLDVPEIERLSGLTWNYIIAEFRQAFGITPMQFLIWARITKAKELALQTPLSFSEIAERVGYNDVHAFGKMFKKKTGMSLTEFCSSLYETDHHIERPDQKR</sequence>
<evidence type="ECO:0000256" key="3">
    <source>
        <dbReference type="ARBA" id="ARBA00023163"/>
    </source>
</evidence>